<dbReference type="KEGG" id="niy:FQ775_12335"/>
<evidence type="ECO:0000313" key="2">
    <source>
        <dbReference type="Proteomes" id="UP000321389"/>
    </source>
</evidence>
<dbReference type="AlphaFoldDB" id="A0A5B8L0C7"/>
<accession>A0A5B8L0C7</accession>
<dbReference type="RefSeq" id="WP_146299745.1">
    <property type="nucleotide sequence ID" value="NZ_CP042301.2"/>
</dbReference>
<reference evidence="1" key="1">
    <citation type="submission" date="2020-04" db="EMBL/GenBank/DDBJ databases">
        <title>Nitratireductor sp. nov. isolated from mangrove soil.</title>
        <authorList>
            <person name="Ye Y."/>
        </authorList>
    </citation>
    <scope>NUCLEOTIDE SEQUENCE</scope>
    <source>
        <strain evidence="1">SY7</strain>
    </source>
</reference>
<name>A0A5B8L0C7_9HYPH</name>
<sequence>MTAADFRRIENRGETGHPERLLRAAVSAFSSLTRPTRRETLQLDQLAAPLFDRVSPGALRYVAAVLSDSPYAPRQLIERLCHSSSDIAAPLLIRSPLLNDADLIGLVARQGLAHARIIKRRPRLNRTIMQLILALEASAEAELQAETPVEAEDMAVASHSQPGHGPAEETRRALLAIMSGNGNTPAASTGAEAGQDRPDGFRALRAGVLSDNRTRIYAALAEAVSIGYDTARLIVEARSYDDLLAALRYLDLPEERAFLLVCAASPWRFARPQKIRAFLEQYRSIGHEEAARRVAGWRGTTGISGLRAS</sequence>
<keyword evidence="2" id="KW-1185">Reference proteome</keyword>
<dbReference type="OrthoDB" id="8437243at2"/>
<proteinExistence type="predicted"/>
<organism evidence="1 2">
    <name type="scientific">Nitratireductor mangrovi</name>
    <dbReference type="NCBI Taxonomy" id="2599600"/>
    <lineage>
        <taxon>Bacteria</taxon>
        <taxon>Pseudomonadati</taxon>
        <taxon>Pseudomonadota</taxon>
        <taxon>Alphaproteobacteria</taxon>
        <taxon>Hyphomicrobiales</taxon>
        <taxon>Phyllobacteriaceae</taxon>
        <taxon>Nitratireductor</taxon>
    </lineage>
</organism>
<evidence type="ECO:0008006" key="3">
    <source>
        <dbReference type="Google" id="ProtNLM"/>
    </source>
</evidence>
<dbReference type="Proteomes" id="UP000321389">
    <property type="component" value="Chromosome"/>
</dbReference>
<dbReference type="EMBL" id="CP042301">
    <property type="protein sequence ID" value="QDZ01100.1"/>
    <property type="molecule type" value="Genomic_DNA"/>
</dbReference>
<protein>
    <recommendedName>
        <fullName evidence="3">DUF2336 domain-containing protein</fullName>
    </recommendedName>
</protein>
<evidence type="ECO:0000313" key="1">
    <source>
        <dbReference type="EMBL" id="QDZ01100.1"/>
    </source>
</evidence>
<gene>
    <name evidence="1" type="ORF">FQ775_12335</name>
</gene>